<proteinExistence type="predicted"/>
<sequence>MTEKKTFLLLAGLLGLLLVCAFLGNPQKARGEELNGGVGLTLESGLIRRGVLLHTGMGQAVYAGVGDENLQVSFWADRAVGFAENGVQLGLGNDWVGLNLVGYSDQKDASTDGVAEVHLGLHRDKGAGFRYDLRAIGQQSALERVNWAVLSLGYLKQTQPVDLWIDLKFNGQDSKLLKSAAHSTELHLGLSVPLVGGHLELGGMTSAPSSTLAKEVIIAQSGSGTGSYSALYLGVGYVF</sequence>
<evidence type="ECO:0000313" key="1">
    <source>
        <dbReference type="EMBL" id="OGH01683.1"/>
    </source>
</evidence>
<protein>
    <submittedName>
        <fullName evidence="1">Uncharacterized protein</fullName>
    </submittedName>
</protein>
<gene>
    <name evidence="1" type="ORF">A2557_11760</name>
</gene>
<name>A0A1F6GU47_9PROT</name>
<evidence type="ECO:0000313" key="2">
    <source>
        <dbReference type="Proteomes" id="UP000177583"/>
    </source>
</evidence>
<accession>A0A1F6GU47</accession>
<organism evidence="1 2">
    <name type="scientific">Candidatus Lambdaproteobacteria bacterium RIFOXYD2_FULL_56_26</name>
    <dbReference type="NCBI Taxonomy" id="1817773"/>
    <lineage>
        <taxon>Bacteria</taxon>
        <taxon>Pseudomonadati</taxon>
        <taxon>Pseudomonadota</taxon>
        <taxon>Candidatus Lambdaproteobacteria</taxon>
    </lineage>
</organism>
<dbReference type="EMBL" id="MFNF01000030">
    <property type="protein sequence ID" value="OGH01683.1"/>
    <property type="molecule type" value="Genomic_DNA"/>
</dbReference>
<reference evidence="1 2" key="1">
    <citation type="journal article" date="2016" name="Nat. Commun.">
        <title>Thousands of microbial genomes shed light on interconnected biogeochemical processes in an aquifer system.</title>
        <authorList>
            <person name="Anantharaman K."/>
            <person name="Brown C.T."/>
            <person name="Hug L.A."/>
            <person name="Sharon I."/>
            <person name="Castelle C.J."/>
            <person name="Probst A.J."/>
            <person name="Thomas B.C."/>
            <person name="Singh A."/>
            <person name="Wilkins M.J."/>
            <person name="Karaoz U."/>
            <person name="Brodie E.L."/>
            <person name="Williams K.H."/>
            <person name="Hubbard S.S."/>
            <person name="Banfield J.F."/>
        </authorList>
    </citation>
    <scope>NUCLEOTIDE SEQUENCE [LARGE SCALE GENOMIC DNA]</scope>
</reference>
<dbReference type="AlphaFoldDB" id="A0A1F6GU47"/>
<comment type="caution">
    <text evidence="1">The sequence shown here is derived from an EMBL/GenBank/DDBJ whole genome shotgun (WGS) entry which is preliminary data.</text>
</comment>
<dbReference type="Proteomes" id="UP000177583">
    <property type="component" value="Unassembled WGS sequence"/>
</dbReference>